<reference evidence="1 2" key="1">
    <citation type="submission" date="2006-02" db="EMBL/GenBank/DDBJ databases">
        <authorList>
            <person name="Amann R."/>
            <person name="Ferriera S."/>
            <person name="Johnson J."/>
            <person name="Kravitz S."/>
            <person name="Halpern A."/>
            <person name="Remington K."/>
            <person name="Beeson K."/>
            <person name="Tran B."/>
            <person name="Rogers Y.-H."/>
            <person name="Friedman R."/>
            <person name="Venter J.C."/>
        </authorList>
    </citation>
    <scope>NUCLEOTIDE SEQUENCE [LARGE SCALE GENOMIC DNA]</scope>
    <source>
        <strain evidence="1 2">DSM 3645</strain>
    </source>
</reference>
<evidence type="ECO:0000313" key="2">
    <source>
        <dbReference type="Proteomes" id="UP000004358"/>
    </source>
</evidence>
<dbReference type="EMBL" id="AANZ01000036">
    <property type="protein sequence ID" value="EAQ77314.1"/>
    <property type="molecule type" value="Genomic_DNA"/>
</dbReference>
<dbReference type="Proteomes" id="UP000004358">
    <property type="component" value="Unassembled WGS sequence"/>
</dbReference>
<gene>
    <name evidence="1" type="ORF">DSM3645_04675</name>
</gene>
<evidence type="ECO:0000313" key="1">
    <source>
        <dbReference type="EMBL" id="EAQ77314.1"/>
    </source>
</evidence>
<organism evidence="1 2">
    <name type="scientific">Blastopirellula marina DSM 3645</name>
    <dbReference type="NCBI Taxonomy" id="314230"/>
    <lineage>
        <taxon>Bacteria</taxon>
        <taxon>Pseudomonadati</taxon>
        <taxon>Planctomycetota</taxon>
        <taxon>Planctomycetia</taxon>
        <taxon>Pirellulales</taxon>
        <taxon>Pirellulaceae</taxon>
        <taxon>Blastopirellula</taxon>
    </lineage>
</organism>
<dbReference type="AlphaFoldDB" id="A4A1L1"/>
<protein>
    <submittedName>
        <fullName evidence="1">Uncharacterized protein</fullName>
    </submittedName>
</protein>
<accession>A4A1L1</accession>
<name>A4A1L1_9BACT</name>
<dbReference type="HOGENOM" id="CLU_3059055_0_0_0"/>
<proteinExistence type="predicted"/>
<comment type="caution">
    <text evidence="1">The sequence shown here is derived from an EMBL/GenBank/DDBJ whole genome shotgun (WGS) entry which is preliminary data.</text>
</comment>
<sequence length="53" mass="6432">MLTFVGADPFFFHRIPPWSKVERRLTIGPKIYMYFKRIAWQPKAVFPFTWAQL</sequence>